<dbReference type="GeneID" id="17089322"/>
<dbReference type="Gene3D" id="2.60.120.340">
    <property type="entry name" value="Nucleoplasmin core domain"/>
    <property type="match status" value="1"/>
</dbReference>
<feature type="domain" description="Nucleoplasmin-like" evidence="2">
    <location>
        <begin position="16"/>
        <end position="120"/>
    </location>
</feature>
<dbReference type="KEGG" id="gsl:Gasu_20640"/>
<dbReference type="Gramene" id="EME30602">
    <property type="protein sequence ID" value="EME30602"/>
    <property type="gene ID" value="Gasu_20640"/>
</dbReference>
<reference evidence="4" key="1">
    <citation type="journal article" date="2013" name="Science">
        <title>Gene transfer from bacteria and archaea facilitated evolution of an extremophilic eukaryote.</title>
        <authorList>
            <person name="Schonknecht G."/>
            <person name="Chen W.H."/>
            <person name="Ternes C.M."/>
            <person name="Barbier G.G."/>
            <person name="Shrestha R.P."/>
            <person name="Stanke M."/>
            <person name="Brautigam A."/>
            <person name="Baker B.J."/>
            <person name="Banfield J.F."/>
            <person name="Garavito R.M."/>
            <person name="Carr K."/>
            <person name="Wilkerson C."/>
            <person name="Rensing S.A."/>
            <person name="Gagneul D."/>
            <person name="Dickenson N.E."/>
            <person name="Oesterhelt C."/>
            <person name="Lercher M.J."/>
            <person name="Weber A.P."/>
        </authorList>
    </citation>
    <scope>NUCLEOTIDE SEQUENCE [LARGE SCALE GENOMIC DNA]</scope>
    <source>
        <strain evidence="4">074W</strain>
    </source>
</reference>
<evidence type="ECO:0000256" key="1">
    <source>
        <dbReference type="SAM" id="MobiDB-lite"/>
    </source>
</evidence>
<dbReference type="InterPro" id="IPR041232">
    <property type="entry name" value="NPL"/>
</dbReference>
<feature type="compositionally biased region" description="Acidic residues" evidence="1">
    <location>
        <begin position="132"/>
        <end position="151"/>
    </location>
</feature>
<evidence type="ECO:0000313" key="4">
    <source>
        <dbReference type="Proteomes" id="UP000030680"/>
    </source>
</evidence>
<keyword evidence="4" id="KW-1185">Reference proteome</keyword>
<organism evidence="3 4">
    <name type="scientific">Galdieria sulphuraria</name>
    <name type="common">Red alga</name>
    <dbReference type="NCBI Taxonomy" id="130081"/>
    <lineage>
        <taxon>Eukaryota</taxon>
        <taxon>Rhodophyta</taxon>
        <taxon>Bangiophyceae</taxon>
        <taxon>Galdieriales</taxon>
        <taxon>Galdieriaceae</taxon>
        <taxon>Galdieria</taxon>
    </lineage>
</organism>
<protein>
    <recommendedName>
        <fullName evidence="2">Nucleoplasmin-like domain-containing protein</fullName>
    </recommendedName>
</protein>
<feature type="compositionally biased region" description="Polar residues" evidence="1">
    <location>
        <begin position="245"/>
        <end position="301"/>
    </location>
</feature>
<dbReference type="Proteomes" id="UP000030680">
    <property type="component" value="Unassembled WGS sequence"/>
</dbReference>
<feature type="compositionally biased region" description="Basic residues" evidence="1">
    <location>
        <begin position="302"/>
        <end position="313"/>
    </location>
</feature>
<feature type="compositionally biased region" description="Basic and acidic residues" evidence="1">
    <location>
        <begin position="314"/>
        <end position="323"/>
    </location>
</feature>
<dbReference type="Pfam" id="PF17800">
    <property type="entry name" value="NPL"/>
    <property type="match status" value="1"/>
</dbReference>
<name>M2XKD8_GALSU</name>
<feature type="compositionally biased region" description="Basic and acidic residues" evidence="1">
    <location>
        <begin position="152"/>
        <end position="165"/>
    </location>
</feature>
<proteinExistence type="predicted"/>
<accession>M2XKD8</accession>
<sequence>MDPYNGYMAETSEAYFWALELAPQKKETFIVNPDHVLHLTMASFGTKLVEKDRAPISMQVKNETLEMPEGDAKKVTNCTLCVLLPGVMESIPLNVILSDSTDVTFTNNSKSNTVYLTGYMTVEDSFGGYEGSSDEDFEEEEEEDSEEDNEEEQKIPVKKEEDKVQKQGNVLKGAKQTPSLPQKKQGNKEEEESDEDDIFMEEDLSDDFDLGEDSEEDEEEESDEEELQPKATNQRAKVGQKRNEPTGNEAKQTMNKKTNTPQMTPQQANQKKQNNVSQNAQQTAASGNQTTPNSQQKLTPSQKKRLRKKRKKMEGKSKADGSS</sequence>
<dbReference type="OMA" id="ANKNQGG"/>
<gene>
    <name evidence="3" type="ORF">Gasu_20640</name>
</gene>
<dbReference type="OrthoDB" id="10421727at2759"/>
<dbReference type="STRING" id="130081.M2XKD8"/>
<dbReference type="EMBL" id="KB454498">
    <property type="protein sequence ID" value="EME30602.1"/>
    <property type="molecule type" value="Genomic_DNA"/>
</dbReference>
<dbReference type="AlphaFoldDB" id="M2XKD8"/>
<feature type="compositionally biased region" description="Acidic residues" evidence="1">
    <location>
        <begin position="189"/>
        <end position="226"/>
    </location>
</feature>
<feature type="region of interest" description="Disordered" evidence="1">
    <location>
        <begin position="125"/>
        <end position="323"/>
    </location>
</feature>
<evidence type="ECO:0000313" key="3">
    <source>
        <dbReference type="EMBL" id="EME30602.1"/>
    </source>
</evidence>
<evidence type="ECO:0000259" key="2">
    <source>
        <dbReference type="Pfam" id="PF17800"/>
    </source>
</evidence>
<dbReference type="RefSeq" id="XP_005707122.1">
    <property type="nucleotide sequence ID" value="XM_005707065.1"/>
</dbReference>